<proteinExistence type="inferred from homology"/>
<comment type="cofactor">
    <cofactor evidence="7">
        <name>Zn(2+)</name>
        <dbReference type="ChEBI" id="CHEBI:29105"/>
    </cofactor>
    <text evidence="7">Binds 1 zinc ion.</text>
</comment>
<keyword evidence="3 7" id="KW-0479">Metal-binding</keyword>
<evidence type="ECO:0000256" key="2">
    <source>
        <dbReference type="ARBA" id="ARBA00022722"/>
    </source>
</evidence>
<dbReference type="Pfam" id="PF02130">
    <property type="entry name" value="YbeY"/>
    <property type="match status" value="1"/>
</dbReference>
<evidence type="ECO:0000256" key="8">
    <source>
        <dbReference type="SAM" id="MobiDB-lite"/>
    </source>
</evidence>
<keyword evidence="6 7" id="KW-0862">Zinc</keyword>
<comment type="similarity">
    <text evidence="1 7">Belongs to the endoribonuclease YbeY family.</text>
</comment>
<feature type="binding site" evidence="7">
    <location>
        <position position="81"/>
    </location>
    <ligand>
        <name>Zn(2+)</name>
        <dbReference type="ChEBI" id="CHEBI:29105"/>
        <note>catalytic</note>
    </ligand>
</feature>
<dbReference type="SUPFAM" id="SSF55486">
    <property type="entry name" value="Metalloproteases ('zincins'), catalytic domain"/>
    <property type="match status" value="1"/>
</dbReference>
<name>A0A1F6EHE4_9BACT</name>
<dbReference type="Gene3D" id="3.40.390.30">
    <property type="entry name" value="Metalloproteases ('zincins'), catalytic domain"/>
    <property type="match status" value="1"/>
</dbReference>
<dbReference type="NCBIfam" id="TIGR00043">
    <property type="entry name" value="rRNA maturation RNase YbeY"/>
    <property type="match status" value="1"/>
</dbReference>
<keyword evidence="7" id="KW-0690">Ribosome biogenesis</keyword>
<dbReference type="HAMAP" id="MF_00009">
    <property type="entry name" value="Endoribonucl_YbeY"/>
    <property type="match status" value="1"/>
</dbReference>
<dbReference type="GO" id="GO:0006364">
    <property type="term" value="P:rRNA processing"/>
    <property type="evidence" value="ECO:0007669"/>
    <property type="project" value="UniProtKB-UniRule"/>
</dbReference>
<evidence type="ECO:0000313" key="10">
    <source>
        <dbReference type="Proteomes" id="UP000177306"/>
    </source>
</evidence>
<gene>
    <name evidence="7" type="primary">ybeY</name>
    <name evidence="9" type="ORF">A3A38_01860</name>
</gene>
<keyword evidence="7" id="KW-0963">Cytoplasm</keyword>
<evidence type="ECO:0000256" key="6">
    <source>
        <dbReference type="ARBA" id="ARBA00022833"/>
    </source>
</evidence>
<accession>A0A1F6EHE4</accession>
<evidence type="ECO:0000256" key="7">
    <source>
        <dbReference type="HAMAP-Rule" id="MF_00009"/>
    </source>
</evidence>
<dbReference type="GO" id="GO:0008270">
    <property type="term" value="F:zinc ion binding"/>
    <property type="evidence" value="ECO:0007669"/>
    <property type="project" value="UniProtKB-UniRule"/>
</dbReference>
<feature type="compositionally biased region" description="Basic residues" evidence="8">
    <location>
        <begin position="120"/>
        <end position="141"/>
    </location>
</feature>
<dbReference type="InterPro" id="IPR002036">
    <property type="entry name" value="YbeY"/>
</dbReference>
<dbReference type="EMBL" id="MFLY01000013">
    <property type="protein sequence ID" value="OGG73075.1"/>
    <property type="molecule type" value="Genomic_DNA"/>
</dbReference>
<protein>
    <recommendedName>
        <fullName evidence="7">Endoribonuclease YbeY</fullName>
        <ecNumber evidence="7">3.1.-.-</ecNumber>
    </recommendedName>
</protein>
<evidence type="ECO:0000256" key="1">
    <source>
        <dbReference type="ARBA" id="ARBA00010875"/>
    </source>
</evidence>
<dbReference type="EC" id="3.1.-.-" evidence="7"/>
<comment type="function">
    <text evidence="7">Single strand-specific metallo-endoribonuclease involved in late-stage 70S ribosome quality control and in maturation of the 3' terminus of the 16S rRNA.</text>
</comment>
<organism evidence="9 10">
    <name type="scientific">Candidatus Kaiserbacteria bacterium RIFCSPLOWO2_01_FULL_53_17</name>
    <dbReference type="NCBI Taxonomy" id="1798511"/>
    <lineage>
        <taxon>Bacteria</taxon>
        <taxon>Candidatus Kaiseribacteriota</taxon>
    </lineage>
</organism>
<evidence type="ECO:0000313" key="9">
    <source>
        <dbReference type="EMBL" id="OGG73075.1"/>
    </source>
</evidence>
<evidence type="ECO:0000256" key="5">
    <source>
        <dbReference type="ARBA" id="ARBA00022801"/>
    </source>
</evidence>
<dbReference type="Proteomes" id="UP000177306">
    <property type="component" value="Unassembled WGS sequence"/>
</dbReference>
<dbReference type="InterPro" id="IPR023091">
    <property type="entry name" value="MetalPrtase_cat_dom_sf_prd"/>
</dbReference>
<evidence type="ECO:0000256" key="3">
    <source>
        <dbReference type="ARBA" id="ARBA00022723"/>
    </source>
</evidence>
<dbReference type="AlphaFoldDB" id="A0A1F6EHE4"/>
<keyword evidence="2 7" id="KW-0540">Nuclease</keyword>
<sequence length="141" mass="16161">MFSAIVEEVLPGWDISLVFVDAKKARALNEKLRGKKYVPNVLSYIVGEKSAEIIICPSEAKKQAPDYNLQPTTYNLYLFIHGVLHIKGWAHGATMERCERNLLAKFVAGNARKKQNETTHRHRHRYRHVPGKNGRRRGALR</sequence>
<dbReference type="GO" id="GO:0004521">
    <property type="term" value="F:RNA endonuclease activity"/>
    <property type="evidence" value="ECO:0007669"/>
    <property type="project" value="UniProtKB-UniRule"/>
</dbReference>
<keyword evidence="4 7" id="KW-0255">Endonuclease</keyword>
<evidence type="ECO:0000256" key="4">
    <source>
        <dbReference type="ARBA" id="ARBA00022759"/>
    </source>
</evidence>
<comment type="subcellular location">
    <subcellularLocation>
        <location evidence="7">Cytoplasm</location>
    </subcellularLocation>
</comment>
<feature type="binding site" evidence="7">
    <location>
        <position position="85"/>
    </location>
    <ligand>
        <name>Zn(2+)</name>
        <dbReference type="ChEBI" id="CHEBI:29105"/>
        <note>catalytic</note>
    </ligand>
</feature>
<feature type="binding site" evidence="7">
    <location>
        <position position="91"/>
    </location>
    <ligand>
        <name>Zn(2+)</name>
        <dbReference type="ChEBI" id="CHEBI:29105"/>
        <note>catalytic</note>
    </ligand>
</feature>
<reference evidence="9 10" key="1">
    <citation type="journal article" date="2016" name="Nat. Commun.">
        <title>Thousands of microbial genomes shed light on interconnected biogeochemical processes in an aquifer system.</title>
        <authorList>
            <person name="Anantharaman K."/>
            <person name="Brown C.T."/>
            <person name="Hug L.A."/>
            <person name="Sharon I."/>
            <person name="Castelle C.J."/>
            <person name="Probst A.J."/>
            <person name="Thomas B.C."/>
            <person name="Singh A."/>
            <person name="Wilkins M.J."/>
            <person name="Karaoz U."/>
            <person name="Brodie E.L."/>
            <person name="Williams K.H."/>
            <person name="Hubbard S.S."/>
            <person name="Banfield J.F."/>
        </authorList>
    </citation>
    <scope>NUCLEOTIDE SEQUENCE [LARGE SCALE GENOMIC DNA]</scope>
</reference>
<keyword evidence="7" id="KW-0698">rRNA processing</keyword>
<comment type="caution">
    <text evidence="9">The sequence shown here is derived from an EMBL/GenBank/DDBJ whole genome shotgun (WGS) entry which is preliminary data.</text>
</comment>
<dbReference type="GO" id="GO:0005737">
    <property type="term" value="C:cytoplasm"/>
    <property type="evidence" value="ECO:0007669"/>
    <property type="project" value="UniProtKB-SubCell"/>
</dbReference>
<feature type="region of interest" description="Disordered" evidence="8">
    <location>
        <begin position="110"/>
        <end position="141"/>
    </location>
</feature>
<dbReference type="GO" id="GO:0004222">
    <property type="term" value="F:metalloendopeptidase activity"/>
    <property type="evidence" value="ECO:0007669"/>
    <property type="project" value="InterPro"/>
</dbReference>
<keyword evidence="5 7" id="KW-0378">Hydrolase</keyword>